<dbReference type="PANTHER" id="PTHR31717:SF142">
    <property type="entry name" value="B-BOX DOMAIN PROTEIN 30-RELATED"/>
    <property type="match status" value="1"/>
</dbReference>
<keyword evidence="3" id="KW-0862">Zinc</keyword>
<evidence type="ECO:0000256" key="3">
    <source>
        <dbReference type="ARBA" id="ARBA00022833"/>
    </source>
</evidence>
<gene>
    <name evidence="5" type="ORF">HAX54_010941</name>
</gene>
<dbReference type="CDD" id="cd19821">
    <property type="entry name" value="Bbox1_BBX-like"/>
    <property type="match status" value="1"/>
</dbReference>
<evidence type="ECO:0000313" key="6">
    <source>
        <dbReference type="Proteomes" id="UP000823775"/>
    </source>
</evidence>
<keyword evidence="1" id="KW-0479">Metal-binding</keyword>
<proteinExistence type="predicted"/>
<sequence length="127" mass="14046">MCRGTRDDATPVELCKGPLKEGESTIGSTISCELCSSEASVYCQADDAFLCRKCDRWVHGANFLAQRHIRCLLCGVCRRLTRRFLIGISSEVILPAVVSLAQKSRRTDADSEATDCKTTPKEPFLFL</sequence>
<dbReference type="SMART" id="SM00336">
    <property type="entry name" value="BBOX"/>
    <property type="match status" value="1"/>
</dbReference>
<dbReference type="PANTHER" id="PTHR31717">
    <property type="entry name" value="ZINC FINGER PROTEIN CONSTANS-LIKE 10"/>
    <property type="match status" value="1"/>
</dbReference>
<organism evidence="5 6">
    <name type="scientific">Datura stramonium</name>
    <name type="common">Jimsonweed</name>
    <name type="synonym">Common thornapple</name>
    <dbReference type="NCBI Taxonomy" id="4076"/>
    <lineage>
        <taxon>Eukaryota</taxon>
        <taxon>Viridiplantae</taxon>
        <taxon>Streptophyta</taxon>
        <taxon>Embryophyta</taxon>
        <taxon>Tracheophyta</taxon>
        <taxon>Spermatophyta</taxon>
        <taxon>Magnoliopsida</taxon>
        <taxon>eudicotyledons</taxon>
        <taxon>Gunneridae</taxon>
        <taxon>Pentapetalae</taxon>
        <taxon>asterids</taxon>
        <taxon>lamiids</taxon>
        <taxon>Solanales</taxon>
        <taxon>Solanaceae</taxon>
        <taxon>Solanoideae</taxon>
        <taxon>Datureae</taxon>
        <taxon>Datura</taxon>
    </lineage>
</organism>
<comment type="caution">
    <text evidence="5">The sequence shown here is derived from an EMBL/GenBank/DDBJ whole genome shotgun (WGS) entry which is preliminary data.</text>
</comment>
<protein>
    <recommendedName>
        <fullName evidence="4">B box-type domain-containing protein</fullName>
    </recommendedName>
</protein>
<dbReference type="EMBL" id="JACEIK010000161">
    <property type="protein sequence ID" value="MCD7451322.1"/>
    <property type="molecule type" value="Genomic_DNA"/>
</dbReference>
<evidence type="ECO:0000259" key="4">
    <source>
        <dbReference type="SMART" id="SM00336"/>
    </source>
</evidence>
<keyword evidence="6" id="KW-1185">Reference proteome</keyword>
<dbReference type="InterPro" id="IPR049808">
    <property type="entry name" value="CONSTANS-like_Bbox1"/>
</dbReference>
<evidence type="ECO:0000313" key="5">
    <source>
        <dbReference type="EMBL" id="MCD7451322.1"/>
    </source>
</evidence>
<keyword evidence="2" id="KW-0863">Zinc-finger</keyword>
<reference evidence="5 6" key="1">
    <citation type="journal article" date="2021" name="BMC Genomics">
        <title>Datura genome reveals duplications of psychoactive alkaloid biosynthetic genes and high mutation rate following tissue culture.</title>
        <authorList>
            <person name="Rajewski A."/>
            <person name="Carter-House D."/>
            <person name="Stajich J."/>
            <person name="Litt A."/>
        </authorList>
    </citation>
    <scope>NUCLEOTIDE SEQUENCE [LARGE SCALE GENOMIC DNA]</scope>
    <source>
        <strain evidence="5">AR-01</strain>
    </source>
</reference>
<evidence type="ECO:0000256" key="1">
    <source>
        <dbReference type="ARBA" id="ARBA00022723"/>
    </source>
</evidence>
<accession>A0ABS8RX60</accession>
<evidence type="ECO:0000256" key="2">
    <source>
        <dbReference type="ARBA" id="ARBA00022771"/>
    </source>
</evidence>
<feature type="domain" description="B box-type" evidence="4">
    <location>
        <begin position="27"/>
        <end position="73"/>
    </location>
</feature>
<dbReference type="Proteomes" id="UP000823775">
    <property type="component" value="Unassembled WGS sequence"/>
</dbReference>
<name>A0ABS8RX60_DATST</name>
<dbReference type="InterPro" id="IPR000315">
    <property type="entry name" value="Znf_B-box"/>
</dbReference>